<evidence type="ECO:0000256" key="2">
    <source>
        <dbReference type="SAM" id="MobiDB-lite"/>
    </source>
</evidence>
<dbReference type="InterPro" id="IPR009003">
    <property type="entry name" value="Peptidase_S1_PA"/>
</dbReference>
<keyword evidence="1" id="KW-1015">Disulfide bond</keyword>
<organism evidence="5">
    <name type="scientific">Trichuris suis</name>
    <name type="common">pig whipworm</name>
    <dbReference type="NCBI Taxonomy" id="68888"/>
    <lineage>
        <taxon>Eukaryota</taxon>
        <taxon>Metazoa</taxon>
        <taxon>Ecdysozoa</taxon>
        <taxon>Nematoda</taxon>
        <taxon>Enoplea</taxon>
        <taxon>Dorylaimia</taxon>
        <taxon>Trichinellida</taxon>
        <taxon>Trichuridae</taxon>
        <taxon>Trichuris</taxon>
    </lineage>
</organism>
<accession>A0A085N1P4</accession>
<name>A0A085N1P4_9BILA</name>
<feature type="compositionally biased region" description="Low complexity" evidence="2">
    <location>
        <begin position="297"/>
        <end position="307"/>
    </location>
</feature>
<dbReference type="PANTHER" id="PTHR24250">
    <property type="entry name" value="CHYMOTRYPSIN-RELATED"/>
    <property type="match status" value="1"/>
</dbReference>
<dbReference type="PROSITE" id="PS50240">
    <property type="entry name" value="TRYPSIN_DOM"/>
    <property type="match status" value="2"/>
</dbReference>
<dbReference type="Pfam" id="PF00089">
    <property type="entry name" value="Trypsin"/>
    <property type="match status" value="3"/>
</dbReference>
<reference evidence="5" key="1">
    <citation type="journal article" date="2014" name="Nat. Genet.">
        <title>Genome and transcriptome of the porcine whipworm Trichuris suis.</title>
        <authorList>
            <person name="Jex A.R."/>
            <person name="Nejsum P."/>
            <person name="Schwarz E.M."/>
            <person name="Hu L."/>
            <person name="Young N.D."/>
            <person name="Hall R.S."/>
            <person name="Korhonen P.K."/>
            <person name="Liao S."/>
            <person name="Thamsborg S."/>
            <person name="Xia J."/>
            <person name="Xu P."/>
            <person name="Wang S."/>
            <person name="Scheerlinck J.P."/>
            <person name="Hofmann A."/>
            <person name="Sternberg P.W."/>
            <person name="Wang J."/>
            <person name="Gasser R.B."/>
        </authorList>
    </citation>
    <scope>NUCLEOTIDE SEQUENCE [LARGE SCALE GENOMIC DNA]</scope>
    <source>
        <strain evidence="5">DCEP-RM93F</strain>
    </source>
</reference>
<dbReference type="InterPro" id="IPR043504">
    <property type="entry name" value="Peptidase_S1_PA_chymotrypsin"/>
</dbReference>
<dbReference type="Gene3D" id="2.40.10.10">
    <property type="entry name" value="Trypsin-like serine proteases"/>
    <property type="match status" value="3"/>
</dbReference>
<gene>
    <name evidence="5" type="ORF">M514_24411</name>
</gene>
<feature type="compositionally biased region" description="Low complexity" evidence="2">
    <location>
        <begin position="650"/>
        <end position="660"/>
    </location>
</feature>
<feature type="compositionally biased region" description="Basic residues" evidence="2">
    <location>
        <begin position="637"/>
        <end position="647"/>
    </location>
</feature>
<evidence type="ECO:0000256" key="3">
    <source>
        <dbReference type="SAM" id="SignalP"/>
    </source>
</evidence>
<dbReference type="EMBL" id="KL367574">
    <property type="protein sequence ID" value="KFD63390.1"/>
    <property type="molecule type" value="Genomic_DNA"/>
</dbReference>
<dbReference type="Proteomes" id="UP000030758">
    <property type="component" value="Unassembled WGS sequence"/>
</dbReference>
<evidence type="ECO:0000259" key="4">
    <source>
        <dbReference type="PROSITE" id="PS50240"/>
    </source>
</evidence>
<dbReference type="InterPro" id="IPR001254">
    <property type="entry name" value="Trypsin_dom"/>
</dbReference>
<feature type="compositionally biased region" description="Pro residues" evidence="2">
    <location>
        <begin position="315"/>
        <end position="334"/>
    </location>
</feature>
<dbReference type="SUPFAM" id="SSF50494">
    <property type="entry name" value="Trypsin-like serine proteases"/>
    <property type="match status" value="3"/>
</dbReference>
<feature type="compositionally biased region" description="Basic and acidic residues" evidence="2">
    <location>
        <begin position="709"/>
        <end position="725"/>
    </location>
</feature>
<evidence type="ECO:0000313" key="5">
    <source>
        <dbReference type="EMBL" id="KFD63390.1"/>
    </source>
</evidence>
<feature type="region of interest" description="Disordered" evidence="2">
    <location>
        <begin position="633"/>
        <end position="773"/>
    </location>
</feature>
<dbReference type="GO" id="GO:0006508">
    <property type="term" value="P:proteolysis"/>
    <property type="evidence" value="ECO:0007669"/>
    <property type="project" value="InterPro"/>
</dbReference>
<dbReference type="GO" id="GO:0004252">
    <property type="term" value="F:serine-type endopeptidase activity"/>
    <property type="evidence" value="ECO:0007669"/>
    <property type="project" value="InterPro"/>
</dbReference>
<feature type="signal peptide" evidence="3">
    <location>
        <begin position="1"/>
        <end position="17"/>
    </location>
</feature>
<feature type="chain" id="PRO_5001795574" description="Peptidase S1 domain-containing protein" evidence="3">
    <location>
        <begin position="18"/>
        <end position="1175"/>
    </location>
</feature>
<feature type="compositionally biased region" description="Low complexity" evidence="2">
    <location>
        <begin position="693"/>
        <end position="707"/>
    </location>
</feature>
<feature type="region of interest" description="Disordered" evidence="2">
    <location>
        <begin position="297"/>
        <end position="370"/>
    </location>
</feature>
<sequence length="1175" mass="129090">MLHQKCWTLLLLPLCLAFYRQEHDQRCGVPAAYGGQPIDAYLDNKSDMLVLPWTVAIRNNLGKFKCLGSIIPDNDHSVRQKNSSALVLTAGSCFRHSLWKRWGSPRHYKVYAGLDRLRLFLNRGEKSRATAIRIMPYNAVNENIWNGVAVVTLNKPFVFNKHISPVCIAREYAVPPDNSFCFVSTYHKRRLDEEVVRMVPGSVCKFGHFPELARTGGLCSHHERADTEKSLGGPLVCMINGKAHQFGVYLSQLITKKALSFHKQALHFYGHVTTALETDPLTASNIIQLGSTGAQSVSSESLSSSASKPQQGCVQPPPPSGHRPPSAHPPCVKPPKPHNVAPPRPRPPHMTHGTQGTSPARPIVPQRPPHQPHTVYCGDTTTFGRTLQSYVVGNNAQDMFPWNVIITTRIRGSTRCIGSLVHKGNERQAVNSSDVVLTAADCFNGRKHRRLRVYAGSPRFSRLRRRGTKVKIANALLYGLPWENKRIRAGVAILKLERPLLRKDNVVPVCLAQRESVPPPYASCYVTHYDKHEHRIDEEIVMVTRNARCLAAQGSNAPQFRGICAVEEKKKHYIQLGSPMVCIVHGRAYQYGVYLNQLSLKINDKVKQNLGFYSEITIVHDVFAGRNVPTLPDRAHVHPGAKPHKPVRASSSSSSSSSHESYSRPIGHVPNAAPTLPTKPLPLPRPERRRSKSSSASDSSSKGASTSHEQTDTSRSSEESDESSRVLRLNVRVPKPRLERWTHKDKRRPVIRSHSSSSSSNEIVRPHPLPGRPTKPVICPIPGQRPIRPIPDSTPSNGILICPMPGNGIQVVPLPTPLPTAEYPSSSIEAVGMVILPSLPKYDLSNRTIATHEHILVRDNVIGESAIAKGSSASCATLSIDGELNSLLPVTSSGEITGNEISGTVPDVYGKLVTQACTAGGSAGHSHHHSSQLPGASGVHIFKVSGSSIEALCTGTLYVKHGEMYSDEVVTASRCVQSMSADMYRVYVGSLLPRQMTVDQLGKTLIEVGSIFATPFYAQYSELKAMGMTVLKLKHRVKVAHGVESFPLPYSSTSATSGMPCYVSGVCEHGMPVRTQYQLLTPTQCAERLGEKYLPNVMYCGVGQKEILQHPVGSPLLCQSSGTWTQFGIYDHSIHTAVRYTAGRSVKQEQSEIALFMKLEDDDVARIQTLQTNFI</sequence>
<dbReference type="PANTHER" id="PTHR24250:SF27">
    <property type="entry name" value="ELASTASE 2 LIKE"/>
    <property type="match status" value="1"/>
</dbReference>
<feature type="domain" description="Peptidase S1" evidence="4">
    <location>
        <begin position="32"/>
        <end position="402"/>
    </location>
</feature>
<keyword evidence="3" id="KW-0732">Signal</keyword>
<dbReference type="SMART" id="SM00020">
    <property type="entry name" value="Tryp_SPc"/>
    <property type="match status" value="1"/>
</dbReference>
<evidence type="ECO:0000256" key="1">
    <source>
        <dbReference type="ARBA" id="ARBA00023157"/>
    </source>
</evidence>
<feature type="domain" description="Peptidase S1" evidence="4">
    <location>
        <begin position="918"/>
        <end position="1175"/>
    </location>
</feature>
<proteinExistence type="predicted"/>
<protein>
    <recommendedName>
        <fullName evidence="4">Peptidase S1 domain-containing protein</fullName>
    </recommendedName>
</protein>
<dbReference type="AlphaFoldDB" id="A0A085N1P4"/>